<dbReference type="InterPro" id="IPR015797">
    <property type="entry name" value="NUDIX_hydrolase-like_dom_sf"/>
</dbReference>
<dbReference type="PRINTS" id="PR00985">
    <property type="entry name" value="TRNASYNTHLEU"/>
</dbReference>
<feature type="domain" description="Nudix hydrolase" evidence="11">
    <location>
        <begin position="516"/>
        <end position="650"/>
    </location>
</feature>
<dbReference type="Pfam" id="PF13603">
    <property type="entry name" value="tRNA-synt_1_2"/>
    <property type="match status" value="1"/>
</dbReference>
<evidence type="ECO:0000256" key="5">
    <source>
        <dbReference type="ARBA" id="ARBA00022801"/>
    </source>
</evidence>
<dbReference type="PROSITE" id="PS00893">
    <property type="entry name" value="NUDIX_BOX"/>
    <property type="match status" value="1"/>
</dbReference>
<dbReference type="CDD" id="cd07958">
    <property type="entry name" value="Anticodon_Ia_Leu_BEm"/>
    <property type="match status" value="1"/>
</dbReference>
<dbReference type="InterPro" id="IPR014729">
    <property type="entry name" value="Rossmann-like_a/b/a_fold"/>
</dbReference>
<accession>A0A1F6XPQ2</accession>
<evidence type="ECO:0000256" key="9">
    <source>
        <dbReference type="ARBA" id="ARBA00047469"/>
    </source>
</evidence>
<sequence>MKSQDYNPKKIETKWQKEWEKKKIYKTADAGKKFYALVEFPYPSGDGLHVGHPRPYIGMDIIARKKRMEGFNVLFPMGWDAFGLPTENYAVKTGLHPKIVTKKNTDNFRKQMKMLGFSFDWSREVNTTDPEYYKWTQWIFLKFFEKGLAYKAKSAINWCPSCKIGLANEEVISGNCERCGGLTEKREKEQWMLAITKYADRLDKDLDLVDYPERVKIQQRNWIGKSEGSEIEFKINPTPAPPKGEGEFGYHTTDSKTWKVLQGRVLEMRKNATEAEDILWQSLRKNLMGYHFRRQQIIGNFIVDFVCLEKSLVIEVDGDIHDYQKKEDGERTEFLKQRGFQVVRFRNEEILSNISGTLEKIEEHLKALPFGEGLGGVKVFTTRADTLFGVTYVVLAPEHELIKNLKLKITNYNEVEKYVEEVKNKSELSRTNTSEQKTGVELKGIKAINPANNEEIPVWVADYVLPQYGTGAVMAVPAHDERDFEFAKKFNLPILEVVVPDRVDFKNPPQRGKKNIPRRTVQVVLRRPSDGKIIILHWKHNSWKTLIIGGVENGEDLLQAATREVQEETGYKNIKFIKKLGDMYAEYFASHKNENRRAYATGFLFDIIDEEKNKISIEEKSKHEPVWLSVEQAMKIVIGVEPPIFLTRLEQNSWFYDGEGTLINSNSFVGLSSKEARKKITEFVGGKIVTKYKLRDWIFSRQRYWGEPIPLVYCENCAKQTCQPGRSTCLNAGWVPVPEKDLPVKLPDIKNYKPTNTGESPLTAIEKWVNTTCPTCGGKAKRETDTMPNWAGSSWYYLRYCDPENNKEFASQKKLDYWMPVDWYNGGTEHTTLHLLYSRFWHKFLYDLKLVPSSEPYKKRTSHGLILGENGEKMSKSRGNVINPDGIVKTYGADTLRLYEMFIGPFDQDAPWSTESIIGVRRFLERMWRVALLAKDFFGPRVALRAQPDTQKSSANSAILEKLLHKTIKKVGEDIEKMSFNTAISAMMILMNEMEKSNKVTIKDYKIFLKLLSPFAPHIAEELWQRSQTSKKSPKSDFKSIHLESWPEYDEAKIKDKEVKIAVQINGKTRTELAVPADITKEQVCVKALELPAVQKWLAGRNPQKTIYIPGRILNIVV</sequence>
<dbReference type="PANTHER" id="PTHR43740">
    <property type="entry name" value="LEUCYL-TRNA SYNTHETASE"/>
    <property type="match status" value="1"/>
</dbReference>
<dbReference type="EC" id="6.1.1.4" evidence="10"/>
<dbReference type="InterPro" id="IPR007569">
    <property type="entry name" value="DUF559"/>
</dbReference>
<dbReference type="Gene3D" id="3.90.740.10">
    <property type="entry name" value="Valyl/Leucyl/Isoleucyl-tRNA synthetase, editing domain"/>
    <property type="match status" value="1"/>
</dbReference>
<dbReference type="SUPFAM" id="SSF55811">
    <property type="entry name" value="Nudix"/>
    <property type="match status" value="1"/>
</dbReference>
<feature type="short sequence motif" description="'KMSKS' region" evidence="10">
    <location>
        <begin position="873"/>
        <end position="877"/>
    </location>
</feature>
<comment type="similarity">
    <text evidence="1 10">Belongs to the class-I aminoacyl-tRNA synthetase family.</text>
</comment>
<dbReference type="InterPro" id="IPR009080">
    <property type="entry name" value="tRNAsynth_Ia_anticodon-bd"/>
</dbReference>
<dbReference type="Gene3D" id="1.10.730.10">
    <property type="entry name" value="Isoleucyl-tRNA Synthetase, Domain 1"/>
    <property type="match status" value="1"/>
</dbReference>
<reference evidence="12 13" key="1">
    <citation type="journal article" date="2016" name="Nat. Commun.">
        <title>Thousands of microbial genomes shed light on interconnected biogeochemical processes in an aquifer system.</title>
        <authorList>
            <person name="Anantharaman K."/>
            <person name="Brown C.T."/>
            <person name="Hug L.A."/>
            <person name="Sharon I."/>
            <person name="Castelle C.J."/>
            <person name="Probst A.J."/>
            <person name="Thomas B.C."/>
            <person name="Singh A."/>
            <person name="Wilkins M.J."/>
            <person name="Karaoz U."/>
            <person name="Brodie E.L."/>
            <person name="Williams K.H."/>
            <person name="Hubbard S.S."/>
            <person name="Banfield J.F."/>
        </authorList>
    </citation>
    <scope>NUCLEOTIDE SEQUENCE [LARGE SCALE GENOMIC DNA]</scope>
</reference>
<evidence type="ECO:0000256" key="2">
    <source>
        <dbReference type="ARBA" id="ARBA00022490"/>
    </source>
</evidence>
<feature type="binding site" evidence="10">
    <location>
        <position position="876"/>
    </location>
    <ligand>
        <name>ATP</name>
        <dbReference type="ChEBI" id="CHEBI:30616"/>
    </ligand>
</feature>
<keyword evidence="3 10" id="KW-0436">Ligase</keyword>
<dbReference type="PANTHER" id="PTHR43740:SF2">
    <property type="entry name" value="LEUCINE--TRNA LIGASE, MITOCHONDRIAL"/>
    <property type="match status" value="1"/>
</dbReference>
<dbReference type="InterPro" id="IPR047216">
    <property type="entry name" value="Endonuclease_DUF559_bact"/>
</dbReference>
<dbReference type="Proteomes" id="UP000177195">
    <property type="component" value="Unassembled WGS sequence"/>
</dbReference>
<keyword evidence="6 10" id="KW-0067">ATP-binding</keyword>
<evidence type="ECO:0000313" key="12">
    <source>
        <dbReference type="EMBL" id="OGI96126.1"/>
    </source>
</evidence>
<evidence type="ECO:0000259" key="11">
    <source>
        <dbReference type="PROSITE" id="PS51462"/>
    </source>
</evidence>
<dbReference type="SUPFAM" id="SSF52980">
    <property type="entry name" value="Restriction endonuclease-like"/>
    <property type="match status" value="1"/>
</dbReference>
<evidence type="ECO:0000313" key="13">
    <source>
        <dbReference type="Proteomes" id="UP000177195"/>
    </source>
</evidence>
<dbReference type="Pfam" id="PF00133">
    <property type="entry name" value="tRNA-synt_1"/>
    <property type="match status" value="2"/>
</dbReference>
<dbReference type="Pfam" id="PF08264">
    <property type="entry name" value="Anticodon_1"/>
    <property type="match status" value="1"/>
</dbReference>
<organism evidence="12 13">
    <name type="scientific">Candidatus Nomurabacteria bacterium RIFCSPLOWO2_02_FULL_42_17</name>
    <dbReference type="NCBI Taxonomy" id="1801789"/>
    <lineage>
        <taxon>Bacteria</taxon>
        <taxon>Candidatus Nomuraibacteriota</taxon>
    </lineage>
</organism>
<dbReference type="CDD" id="cd00812">
    <property type="entry name" value="LeuRS_core"/>
    <property type="match status" value="1"/>
</dbReference>
<dbReference type="EMBL" id="MFVN01000044">
    <property type="protein sequence ID" value="OGI96126.1"/>
    <property type="molecule type" value="Genomic_DNA"/>
</dbReference>
<evidence type="ECO:0000256" key="7">
    <source>
        <dbReference type="ARBA" id="ARBA00022917"/>
    </source>
</evidence>
<dbReference type="SUPFAM" id="SSF47323">
    <property type="entry name" value="Anticodon-binding domain of a subclass of class I aminoacyl-tRNA synthetases"/>
    <property type="match status" value="1"/>
</dbReference>
<dbReference type="Pfam" id="PF04480">
    <property type="entry name" value="DUF559"/>
    <property type="match status" value="1"/>
</dbReference>
<dbReference type="CDD" id="cd01038">
    <property type="entry name" value="Endonuclease_DUF559"/>
    <property type="match status" value="1"/>
</dbReference>
<dbReference type="InterPro" id="IPR025709">
    <property type="entry name" value="Leu_tRNA-synth_edit"/>
</dbReference>
<comment type="caution">
    <text evidence="10">Lacks conserved residue(s) required for the propagation of feature annotation.</text>
</comment>
<protein>
    <recommendedName>
        <fullName evidence="10">Leucine--tRNA ligase</fullName>
        <ecNumber evidence="10">6.1.1.4</ecNumber>
    </recommendedName>
    <alternativeName>
        <fullName evidence="10">Leucyl-tRNA synthetase</fullName>
        <shortName evidence="10">LeuRS</shortName>
    </alternativeName>
</protein>
<dbReference type="PROSITE" id="PS51462">
    <property type="entry name" value="NUDIX"/>
    <property type="match status" value="1"/>
</dbReference>
<dbReference type="FunFam" id="3.40.50.620:FF:000003">
    <property type="entry name" value="Leucine--tRNA ligase"/>
    <property type="match status" value="1"/>
</dbReference>
<evidence type="ECO:0000256" key="6">
    <source>
        <dbReference type="ARBA" id="ARBA00022840"/>
    </source>
</evidence>
<keyword evidence="8 10" id="KW-0030">Aminoacyl-tRNA synthetase</keyword>
<dbReference type="AlphaFoldDB" id="A0A1F6XPQ2"/>
<evidence type="ECO:0000256" key="4">
    <source>
        <dbReference type="ARBA" id="ARBA00022741"/>
    </source>
</evidence>
<evidence type="ECO:0000256" key="3">
    <source>
        <dbReference type="ARBA" id="ARBA00022598"/>
    </source>
</evidence>
<dbReference type="InterPro" id="IPR011335">
    <property type="entry name" value="Restrct_endonuc-II-like"/>
</dbReference>
<dbReference type="InterPro" id="IPR001412">
    <property type="entry name" value="aa-tRNA-synth_I_CS"/>
</dbReference>
<dbReference type="Gene3D" id="3.40.50.620">
    <property type="entry name" value="HUPs"/>
    <property type="match status" value="2"/>
</dbReference>
<dbReference type="GO" id="GO:0004823">
    <property type="term" value="F:leucine-tRNA ligase activity"/>
    <property type="evidence" value="ECO:0007669"/>
    <property type="project" value="UniProtKB-UniRule"/>
</dbReference>
<dbReference type="Gene3D" id="3.40.960.10">
    <property type="entry name" value="VSR Endonuclease"/>
    <property type="match status" value="1"/>
</dbReference>
<keyword evidence="2 10" id="KW-0963">Cytoplasm</keyword>
<dbReference type="SUPFAM" id="SSF50677">
    <property type="entry name" value="ValRS/IleRS/LeuRS editing domain"/>
    <property type="match status" value="1"/>
</dbReference>
<proteinExistence type="inferred from homology"/>
<evidence type="ECO:0000256" key="10">
    <source>
        <dbReference type="HAMAP-Rule" id="MF_00049"/>
    </source>
</evidence>
<dbReference type="InterPro" id="IPR002300">
    <property type="entry name" value="aa-tRNA-synth_Ia"/>
</dbReference>
<dbReference type="HAMAP" id="MF_00049_B">
    <property type="entry name" value="Leu_tRNA_synth_B"/>
    <property type="match status" value="1"/>
</dbReference>
<dbReference type="Gene3D" id="3.90.79.10">
    <property type="entry name" value="Nucleoside Triphosphate Pyrophosphohydrolase"/>
    <property type="match status" value="1"/>
</dbReference>
<dbReference type="InterPro" id="IPR000086">
    <property type="entry name" value="NUDIX_hydrolase_dom"/>
</dbReference>
<keyword evidence="4 10" id="KW-0547">Nucleotide-binding</keyword>
<dbReference type="GO" id="GO:0006429">
    <property type="term" value="P:leucyl-tRNA aminoacylation"/>
    <property type="evidence" value="ECO:0007669"/>
    <property type="project" value="UniProtKB-UniRule"/>
</dbReference>
<evidence type="ECO:0000256" key="8">
    <source>
        <dbReference type="ARBA" id="ARBA00023146"/>
    </source>
</evidence>
<dbReference type="InterPro" id="IPR013155">
    <property type="entry name" value="M/V/L/I-tRNA-synth_anticd-bd"/>
</dbReference>
<dbReference type="SUPFAM" id="SSF52374">
    <property type="entry name" value="Nucleotidylyl transferase"/>
    <property type="match status" value="1"/>
</dbReference>
<name>A0A1F6XPQ2_9BACT</name>
<dbReference type="FunFam" id="1.10.730.10:FF:000011">
    <property type="entry name" value="Leucine--tRNA ligase chloroplastic/mitochondrial"/>
    <property type="match status" value="1"/>
</dbReference>
<dbReference type="InterPro" id="IPR009008">
    <property type="entry name" value="Val/Leu/Ile-tRNA-synth_edit"/>
</dbReference>
<dbReference type="Pfam" id="PF00293">
    <property type="entry name" value="NUDIX"/>
    <property type="match status" value="1"/>
</dbReference>
<gene>
    <name evidence="10" type="primary">leuS</name>
    <name evidence="12" type="ORF">A3I25_00595</name>
</gene>
<dbReference type="GO" id="GO:0005524">
    <property type="term" value="F:ATP binding"/>
    <property type="evidence" value="ECO:0007669"/>
    <property type="project" value="UniProtKB-UniRule"/>
</dbReference>
<dbReference type="InterPro" id="IPR002302">
    <property type="entry name" value="Leu-tRNA-ligase"/>
</dbReference>
<evidence type="ECO:0000256" key="1">
    <source>
        <dbReference type="ARBA" id="ARBA00005594"/>
    </source>
</evidence>
<comment type="caution">
    <text evidence="12">The sequence shown here is derived from an EMBL/GenBank/DDBJ whole genome shotgun (WGS) entry which is preliminary data.</text>
</comment>
<dbReference type="FunFam" id="3.40.50.620:FF:000056">
    <property type="entry name" value="Leucine--tRNA ligase"/>
    <property type="match status" value="1"/>
</dbReference>
<dbReference type="PROSITE" id="PS00178">
    <property type="entry name" value="AA_TRNA_LIGASE_I"/>
    <property type="match status" value="1"/>
</dbReference>
<dbReference type="GO" id="GO:0002161">
    <property type="term" value="F:aminoacyl-tRNA deacylase activity"/>
    <property type="evidence" value="ECO:0007669"/>
    <property type="project" value="InterPro"/>
</dbReference>
<dbReference type="InterPro" id="IPR020084">
    <property type="entry name" value="NUDIX_hydrolase_CS"/>
</dbReference>
<comment type="catalytic activity">
    <reaction evidence="9 10">
        <text>tRNA(Leu) + L-leucine + ATP = L-leucyl-tRNA(Leu) + AMP + diphosphate</text>
        <dbReference type="Rhea" id="RHEA:11688"/>
        <dbReference type="Rhea" id="RHEA-COMP:9613"/>
        <dbReference type="Rhea" id="RHEA-COMP:9622"/>
        <dbReference type="ChEBI" id="CHEBI:30616"/>
        <dbReference type="ChEBI" id="CHEBI:33019"/>
        <dbReference type="ChEBI" id="CHEBI:57427"/>
        <dbReference type="ChEBI" id="CHEBI:78442"/>
        <dbReference type="ChEBI" id="CHEBI:78494"/>
        <dbReference type="ChEBI" id="CHEBI:456215"/>
        <dbReference type="EC" id="6.1.1.4"/>
    </reaction>
</comment>
<comment type="subcellular location">
    <subcellularLocation>
        <location evidence="10">Cytoplasm</location>
    </subcellularLocation>
</comment>
<dbReference type="Gene3D" id="3.10.20.590">
    <property type="match status" value="1"/>
</dbReference>
<keyword evidence="7 10" id="KW-0648">Protein biosynthesis</keyword>
<keyword evidence="5" id="KW-0378">Hydrolase</keyword>
<dbReference type="GO" id="GO:0005829">
    <property type="term" value="C:cytosol"/>
    <property type="evidence" value="ECO:0007669"/>
    <property type="project" value="TreeGrafter"/>
</dbReference>